<accession>A0A6J5L1T7</accession>
<dbReference type="Gene3D" id="1.10.3790.10">
    <property type="entry name" value="NinB"/>
    <property type="match status" value="1"/>
</dbReference>
<protein>
    <submittedName>
        <fullName evidence="1">Recombinase NinB</fullName>
    </submittedName>
</protein>
<name>A0A6J5L1T7_9CAUD</name>
<proteinExistence type="predicted"/>
<dbReference type="SUPFAM" id="SSF103370">
    <property type="entry name" value="NinB"/>
    <property type="match status" value="1"/>
</dbReference>
<dbReference type="EMBL" id="LR796228">
    <property type="protein sequence ID" value="CAB4128251.1"/>
    <property type="molecule type" value="Genomic_DNA"/>
</dbReference>
<sequence>MRVELNKDNATAVMGNLWPKVKEALASGKQLTLEIKNASRSCPQNSKYHAMIEEIAQQASHLGAKWDAENWKRLLLNEFAKQTNLPQGRIVPSLDGSSIVQLGLQSRKLTKEQASEFVEFLFAWGAANGITYSQV</sequence>
<organism evidence="1">
    <name type="scientific">uncultured Caudovirales phage</name>
    <dbReference type="NCBI Taxonomy" id="2100421"/>
    <lineage>
        <taxon>Viruses</taxon>
        <taxon>Duplodnaviria</taxon>
        <taxon>Heunggongvirae</taxon>
        <taxon>Uroviricota</taxon>
        <taxon>Caudoviricetes</taxon>
        <taxon>Peduoviridae</taxon>
        <taxon>Maltschvirus</taxon>
        <taxon>Maltschvirus maltsch</taxon>
    </lineage>
</organism>
<gene>
    <name evidence="1" type="ORF">UFOVP102_25</name>
</gene>
<dbReference type="Pfam" id="PF05772">
    <property type="entry name" value="NinB"/>
    <property type="match status" value="1"/>
</dbReference>
<dbReference type="InterPro" id="IPR036619">
    <property type="entry name" value="NinB_sf"/>
</dbReference>
<dbReference type="InterPro" id="IPR008711">
    <property type="entry name" value="Recombinase_NinB"/>
</dbReference>
<reference evidence="1" key="1">
    <citation type="submission" date="2020-04" db="EMBL/GenBank/DDBJ databases">
        <authorList>
            <person name="Chiriac C."/>
            <person name="Salcher M."/>
            <person name="Ghai R."/>
            <person name="Kavagutti S V."/>
        </authorList>
    </citation>
    <scope>NUCLEOTIDE SEQUENCE</scope>
</reference>
<evidence type="ECO:0000313" key="1">
    <source>
        <dbReference type="EMBL" id="CAB4128251.1"/>
    </source>
</evidence>